<organism evidence="1 2">
    <name type="scientific">Dactylosporangium sucinum</name>
    <dbReference type="NCBI Taxonomy" id="1424081"/>
    <lineage>
        <taxon>Bacteria</taxon>
        <taxon>Bacillati</taxon>
        <taxon>Actinomycetota</taxon>
        <taxon>Actinomycetes</taxon>
        <taxon>Micromonosporales</taxon>
        <taxon>Micromonosporaceae</taxon>
        <taxon>Dactylosporangium</taxon>
    </lineage>
</organism>
<evidence type="ECO:0000313" key="1">
    <source>
        <dbReference type="EMBL" id="GGM87271.1"/>
    </source>
</evidence>
<name>A0A917UFG1_9ACTN</name>
<proteinExistence type="predicted"/>
<protein>
    <submittedName>
        <fullName evidence="1">Uncharacterized protein</fullName>
    </submittedName>
</protein>
<comment type="caution">
    <text evidence="1">The sequence shown here is derived from an EMBL/GenBank/DDBJ whole genome shotgun (WGS) entry which is preliminary data.</text>
</comment>
<keyword evidence="2" id="KW-1185">Reference proteome</keyword>
<dbReference type="AlphaFoldDB" id="A0A917UFG1"/>
<dbReference type="Proteomes" id="UP000642070">
    <property type="component" value="Unassembled WGS sequence"/>
</dbReference>
<reference evidence="1" key="2">
    <citation type="submission" date="2020-09" db="EMBL/GenBank/DDBJ databases">
        <authorList>
            <person name="Sun Q."/>
            <person name="Ohkuma M."/>
        </authorList>
    </citation>
    <scope>NUCLEOTIDE SEQUENCE</scope>
    <source>
        <strain evidence="1">JCM 19831</strain>
    </source>
</reference>
<accession>A0A917UFG1</accession>
<sequence>MVSLPAEHAQPQASVLTRDDRQLEAYVALQPRRYVTDPLHNLSSVPNPRQRMETAIGAGSYSCSWRIWIAAEEPR</sequence>
<evidence type="ECO:0000313" key="2">
    <source>
        <dbReference type="Proteomes" id="UP000642070"/>
    </source>
</evidence>
<dbReference type="EMBL" id="BMPI01000111">
    <property type="protein sequence ID" value="GGM87271.1"/>
    <property type="molecule type" value="Genomic_DNA"/>
</dbReference>
<reference evidence="1" key="1">
    <citation type="journal article" date="2014" name="Int. J. Syst. Evol. Microbiol.">
        <title>Complete genome sequence of Corynebacterium casei LMG S-19264T (=DSM 44701T), isolated from a smear-ripened cheese.</title>
        <authorList>
            <consortium name="US DOE Joint Genome Institute (JGI-PGF)"/>
            <person name="Walter F."/>
            <person name="Albersmeier A."/>
            <person name="Kalinowski J."/>
            <person name="Ruckert C."/>
        </authorList>
    </citation>
    <scope>NUCLEOTIDE SEQUENCE</scope>
    <source>
        <strain evidence="1">JCM 19831</strain>
    </source>
</reference>
<gene>
    <name evidence="1" type="ORF">GCM10007977_106530</name>
</gene>